<dbReference type="AlphaFoldDB" id="C3N5Z1"/>
<sequence>MSAPTPNPNQSIPSQPPKKKINPRAIFFILIIVAAVGYLIAIHHTSTLHNTEDVKPNNNNNIKISNFTVPALQNIIAYNFSLTNSMQNNEIISRNGTIYFQISGYFNQFPNSYPQYLSGKIYIIYLELTIYNGSRTVSVILPVFATINYNKQQYFVYEAQGNIQQLQQLAVILKPNDFIAIEFYTNTSITIQGYTVW</sequence>
<name>C3N5Z1_SACI3</name>
<keyword evidence="1" id="KW-1133">Transmembrane helix</keyword>
<dbReference type="EMBL" id="CP001401">
    <property type="protein sequence ID" value="ACP55416.1"/>
    <property type="molecule type" value="Genomic_DNA"/>
</dbReference>
<protein>
    <submittedName>
        <fullName evidence="2">Uncharacterized protein</fullName>
    </submittedName>
</protein>
<keyword evidence="1" id="KW-0472">Membrane</keyword>
<organism evidence="2 3">
    <name type="scientific">Saccharolobus islandicus (strain M.16.27)</name>
    <name type="common">Sulfolobus islandicus</name>
    <dbReference type="NCBI Taxonomy" id="427318"/>
    <lineage>
        <taxon>Archaea</taxon>
        <taxon>Thermoproteota</taxon>
        <taxon>Thermoprotei</taxon>
        <taxon>Sulfolobales</taxon>
        <taxon>Sulfolobaceae</taxon>
        <taxon>Saccharolobus</taxon>
    </lineage>
</organism>
<accession>C3N5Z1</accession>
<reference evidence="2 3" key="1">
    <citation type="journal article" date="2009" name="Proc. Natl. Acad. Sci. U.S.A.">
        <title>Biogeography of the Sulfolobus islandicus pan-genome.</title>
        <authorList>
            <person name="Reno M.L."/>
            <person name="Held N.L."/>
            <person name="Fields C.J."/>
            <person name="Burke P.V."/>
            <person name="Whitaker R.J."/>
        </authorList>
    </citation>
    <scope>NUCLEOTIDE SEQUENCE [LARGE SCALE GENOMIC DNA]</scope>
    <source>
        <strain evidence="2 3">M.16.27</strain>
    </source>
</reference>
<dbReference type="HOGENOM" id="CLU_1381475_0_0_2"/>
<dbReference type="Proteomes" id="UP000002307">
    <property type="component" value="Chromosome"/>
</dbReference>
<gene>
    <name evidence="2" type="ordered locus">M1627_1533</name>
</gene>
<evidence type="ECO:0000313" key="2">
    <source>
        <dbReference type="EMBL" id="ACP55416.1"/>
    </source>
</evidence>
<dbReference type="KEGG" id="sim:M1627_1533"/>
<evidence type="ECO:0000256" key="1">
    <source>
        <dbReference type="SAM" id="Phobius"/>
    </source>
</evidence>
<dbReference type="RefSeq" id="WP_012718857.1">
    <property type="nucleotide sequence ID" value="NC_012632.1"/>
</dbReference>
<proteinExistence type="predicted"/>
<evidence type="ECO:0000313" key="3">
    <source>
        <dbReference type="Proteomes" id="UP000002307"/>
    </source>
</evidence>
<keyword evidence="1" id="KW-0812">Transmembrane</keyword>
<dbReference type="GeneID" id="84058836"/>
<feature type="transmembrane region" description="Helical" evidence="1">
    <location>
        <begin position="21"/>
        <end position="41"/>
    </location>
</feature>